<evidence type="ECO:0000313" key="2">
    <source>
        <dbReference type="EMBL" id="ABE55129.1"/>
    </source>
</evidence>
<dbReference type="PANTHER" id="PTHR41532">
    <property type="entry name" value="FIXS PROTEIN"/>
    <property type="match status" value="1"/>
</dbReference>
<dbReference type="AlphaFoldDB" id="Q12N47"/>
<name>Q12N47_SHEDO</name>
<dbReference type="Pfam" id="PF03597">
    <property type="entry name" value="FixS"/>
    <property type="match status" value="1"/>
</dbReference>
<gene>
    <name evidence="2" type="ordered locus">Sden_1845</name>
</gene>
<dbReference type="InterPro" id="IPR004714">
    <property type="entry name" value="Cyt_oxidase_maturation_cbb3"/>
</dbReference>
<sequence>MSIIYVLIPIAMLFVAIAVAVFFWAVKSEQFDDLDRQSVSILFDDDVKKSAANPATPLVNQDIQDAAANLTADNAKIQISIDGKAPKRD</sequence>
<protein>
    <submittedName>
        <fullName evidence="2">Cytochrome oxidase maturation protein, cbb3-type</fullName>
    </submittedName>
</protein>
<proteinExistence type="predicted"/>
<accession>Q12N47</accession>
<keyword evidence="3" id="KW-1185">Reference proteome</keyword>
<dbReference type="HOGENOM" id="CLU_176840_1_0_6"/>
<keyword evidence="1" id="KW-0812">Transmembrane</keyword>
<evidence type="ECO:0000313" key="3">
    <source>
        <dbReference type="Proteomes" id="UP000001982"/>
    </source>
</evidence>
<evidence type="ECO:0000256" key="1">
    <source>
        <dbReference type="SAM" id="Phobius"/>
    </source>
</evidence>
<dbReference type="KEGG" id="sdn:Sden_1845"/>
<dbReference type="eggNOG" id="COG3197">
    <property type="taxonomic scope" value="Bacteria"/>
</dbReference>
<feature type="transmembrane region" description="Helical" evidence="1">
    <location>
        <begin position="6"/>
        <end position="26"/>
    </location>
</feature>
<keyword evidence="1" id="KW-0472">Membrane</keyword>
<dbReference type="EMBL" id="CP000302">
    <property type="protein sequence ID" value="ABE55129.1"/>
    <property type="molecule type" value="Genomic_DNA"/>
</dbReference>
<organism evidence="2 3">
    <name type="scientific">Shewanella denitrificans (strain OS217 / ATCC BAA-1090 / DSM 15013)</name>
    <dbReference type="NCBI Taxonomy" id="318161"/>
    <lineage>
        <taxon>Bacteria</taxon>
        <taxon>Pseudomonadati</taxon>
        <taxon>Pseudomonadota</taxon>
        <taxon>Gammaproteobacteria</taxon>
        <taxon>Alteromonadales</taxon>
        <taxon>Shewanellaceae</taxon>
        <taxon>Shewanella</taxon>
    </lineage>
</organism>
<dbReference type="STRING" id="318161.Sden_1845"/>
<reference evidence="2 3" key="1">
    <citation type="submission" date="2006-03" db="EMBL/GenBank/DDBJ databases">
        <title>Complete sequence of Shewanella denitrificans OS217.</title>
        <authorList>
            <consortium name="US DOE Joint Genome Institute"/>
            <person name="Copeland A."/>
            <person name="Lucas S."/>
            <person name="Lapidus A."/>
            <person name="Barry K."/>
            <person name="Detter J.C."/>
            <person name="Glavina del Rio T."/>
            <person name="Hammon N."/>
            <person name="Israni S."/>
            <person name="Dalin E."/>
            <person name="Tice H."/>
            <person name="Pitluck S."/>
            <person name="Brettin T."/>
            <person name="Bruce D."/>
            <person name="Han C."/>
            <person name="Tapia R."/>
            <person name="Gilna P."/>
            <person name="Kiss H."/>
            <person name="Schmutz J."/>
            <person name="Larimer F."/>
            <person name="Land M."/>
            <person name="Hauser L."/>
            <person name="Kyrpides N."/>
            <person name="Lykidis A."/>
            <person name="Richardson P."/>
        </authorList>
    </citation>
    <scope>NUCLEOTIDE SEQUENCE [LARGE SCALE GENOMIC DNA]</scope>
    <source>
        <strain evidence="3">OS217 / ATCC BAA-1090 / DSM 15013</strain>
    </source>
</reference>
<dbReference type="RefSeq" id="WP_011496286.1">
    <property type="nucleotide sequence ID" value="NC_007954.1"/>
</dbReference>
<dbReference type="Proteomes" id="UP000001982">
    <property type="component" value="Chromosome"/>
</dbReference>
<dbReference type="PANTHER" id="PTHR41532:SF1">
    <property type="entry name" value="FIXS PROTEIN"/>
    <property type="match status" value="1"/>
</dbReference>
<dbReference type="NCBIfam" id="TIGR00847">
    <property type="entry name" value="ccoS"/>
    <property type="match status" value="1"/>
</dbReference>
<keyword evidence="1" id="KW-1133">Transmembrane helix</keyword>